<dbReference type="AlphaFoldDB" id="A0A0N5CUC4"/>
<evidence type="ECO:0000313" key="6">
    <source>
        <dbReference type="Proteomes" id="UP000276776"/>
    </source>
</evidence>
<feature type="signal peptide" evidence="4">
    <location>
        <begin position="1"/>
        <end position="24"/>
    </location>
</feature>
<dbReference type="EMBL" id="UYYF01004268">
    <property type="protein sequence ID" value="VDN00867.1"/>
    <property type="molecule type" value="Genomic_DNA"/>
</dbReference>
<keyword evidence="2" id="KW-0676">Redox-active center</keyword>
<evidence type="ECO:0000256" key="4">
    <source>
        <dbReference type="SAM" id="SignalP"/>
    </source>
</evidence>
<proteinExistence type="predicted"/>
<dbReference type="STRING" id="103827.A0A0N5CUC4"/>
<evidence type="ECO:0000256" key="2">
    <source>
        <dbReference type="ARBA" id="ARBA00023284"/>
    </source>
</evidence>
<dbReference type="PANTHER" id="PTHR13544:SF0">
    <property type="entry name" value="THIOREDOXIN REDUCTASE-LIKE SELENOPROTEIN T"/>
    <property type="match status" value="1"/>
</dbReference>
<keyword evidence="1 4" id="KW-0732">Signal</keyword>
<evidence type="ECO:0000256" key="3">
    <source>
        <dbReference type="SAM" id="MobiDB-lite"/>
    </source>
</evidence>
<dbReference type="OMA" id="LKFQICC"/>
<dbReference type="WBParaSite" id="TCLT_0000385601-mRNA-1">
    <property type="protein sequence ID" value="TCLT_0000385601-mRNA-1"/>
    <property type="gene ID" value="TCLT_0000385601"/>
</dbReference>
<dbReference type="GO" id="GO:0004791">
    <property type="term" value="F:thioredoxin-disulfide reductase (NADPH) activity"/>
    <property type="evidence" value="ECO:0007669"/>
    <property type="project" value="TreeGrafter"/>
</dbReference>
<dbReference type="GO" id="GO:0005789">
    <property type="term" value="C:endoplasmic reticulum membrane"/>
    <property type="evidence" value="ECO:0007669"/>
    <property type="project" value="TreeGrafter"/>
</dbReference>
<keyword evidence="6" id="KW-1185">Reference proteome</keyword>
<dbReference type="InterPro" id="IPR019389">
    <property type="entry name" value="Selenoprotein_T"/>
</dbReference>
<reference evidence="5 6" key="2">
    <citation type="submission" date="2018-11" db="EMBL/GenBank/DDBJ databases">
        <authorList>
            <consortium name="Pathogen Informatics"/>
        </authorList>
    </citation>
    <scope>NUCLEOTIDE SEQUENCE [LARGE SCALE GENOMIC DNA]</scope>
</reference>
<evidence type="ECO:0000313" key="5">
    <source>
        <dbReference type="EMBL" id="VDN00867.1"/>
    </source>
</evidence>
<protein>
    <submittedName>
        <fullName evidence="7">SelT-like protein</fullName>
    </submittedName>
</protein>
<feature type="region of interest" description="Disordered" evidence="3">
    <location>
        <begin position="27"/>
        <end position="48"/>
    </location>
</feature>
<sequence>MITNQIGIAVLGIALLLSLRDIYGYEKDENNDEGTPEKESSDQTTYEEAYDADQARVRQKSAYLNPPSRTTKHLPSIKFLFCVSCGYRQKFSEYSHYILQKYPSIEVLGDNYSPVAWKSFLAEAVKLAKVLFIVLVMMGRDPFPSIGQPTPRFFSWALNNKLSSCIMIFLLSNTLESSLISTGAFEIYLGDEQIWSKLESGRIPSPAELFQIIDQQMELQGVKASSRNYLINFFA</sequence>
<reference evidence="7" key="1">
    <citation type="submission" date="2017-02" db="UniProtKB">
        <authorList>
            <consortium name="WormBaseParasite"/>
        </authorList>
    </citation>
    <scope>IDENTIFICATION</scope>
</reference>
<dbReference type="SUPFAM" id="SSF52833">
    <property type="entry name" value="Thioredoxin-like"/>
    <property type="match status" value="1"/>
</dbReference>
<evidence type="ECO:0000313" key="7">
    <source>
        <dbReference type="WBParaSite" id="TCLT_0000385601-mRNA-1"/>
    </source>
</evidence>
<evidence type="ECO:0000256" key="1">
    <source>
        <dbReference type="ARBA" id="ARBA00022729"/>
    </source>
</evidence>
<dbReference type="OrthoDB" id="60822at2759"/>
<dbReference type="InterPro" id="IPR011893">
    <property type="entry name" value="Selenoprotein_Rdx-typ"/>
</dbReference>
<gene>
    <name evidence="5" type="ORF">TCLT_LOCUS3845</name>
</gene>
<dbReference type="Gene3D" id="3.40.30.10">
    <property type="entry name" value="Glutaredoxin"/>
    <property type="match status" value="1"/>
</dbReference>
<feature type="chain" id="PRO_5043126430" evidence="4">
    <location>
        <begin position="25"/>
        <end position="235"/>
    </location>
</feature>
<dbReference type="InterPro" id="IPR036249">
    <property type="entry name" value="Thioredoxin-like_sf"/>
</dbReference>
<organism evidence="7">
    <name type="scientific">Thelazia callipaeda</name>
    <name type="common">Oriental eyeworm</name>
    <name type="synonym">Parasitic nematode</name>
    <dbReference type="NCBI Taxonomy" id="103827"/>
    <lineage>
        <taxon>Eukaryota</taxon>
        <taxon>Metazoa</taxon>
        <taxon>Ecdysozoa</taxon>
        <taxon>Nematoda</taxon>
        <taxon>Chromadorea</taxon>
        <taxon>Rhabditida</taxon>
        <taxon>Spirurina</taxon>
        <taxon>Spiruromorpha</taxon>
        <taxon>Thelazioidea</taxon>
        <taxon>Thelaziidae</taxon>
        <taxon>Thelazia</taxon>
    </lineage>
</organism>
<dbReference type="Pfam" id="PF10262">
    <property type="entry name" value="Rdx"/>
    <property type="match status" value="1"/>
</dbReference>
<dbReference type="PANTHER" id="PTHR13544">
    <property type="entry name" value="SELENOPROTEIN T"/>
    <property type="match status" value="1"/>
</dbReference>
<dbReference type="Proteomes" id="UP000276776">
    <property type="component" value="Unassembled WGS sequence"/>
</dbReference>
<dbReference type="NCBIfam" id="TIGR02174">
    <property type="entry name" value="CXXU_selWTH"/>
    <property type="match status" value="1"/>
</dbReference>
<accession>A0A0N5CUC4</accession>
<name>A0A0N5CUC4_THECL</name>
<dbReference type="GO" id="GO:0045454">
    <property type="term" value="P:cell redox homeostasis"/>
    <property type="evidence" value="ECO:0007669"/>
    <property type="project" value="TreeGrafter"/>
</dbReference>